<dbReference type="AlphaFoldDB" id="A0A1N6GEM4"/>
<dbReference type="InterPro" id="IPR001940">
    <property type="entry name" value="Peptidase_S1C"/>
</dbReference>
<evidence type="ECO:0000259" key="3">
    <source>
        <dbReference type="PROSITE" id="PS50106"/>
    </source>
</evidence>
<dbReference type="Gene3D" id="2.40.10.120">
    <property type="match status" value="1"/>
</dbReference>
<dbReference type="SUPFAM" id="SSF50156">
    <property type="entry name" value="PDZ domain-like"/>
    <property type="match status" value="2"/>
</dbReference>
<feature type="domain" description="PDZ" evidence="3">
    <location>
        <begin position="219"/>
        <end position="271"/>
    </location>
</feature>
<sequence>MRSLFLPLFLIVMVALPVSVRAGELDRAMDATLIVKSADGHERFLGSAFLWRDGTWAVTNAHVIGRAREVVLVSTTGERRRVKVLARDDVRDVAILAVDGAFGPGLQPAAAPAGLGTQVYALGAPLGIEFTLTRGIISAMARQVEAAVPIRLVQHDAAVNPGSSGGPLVDAEGRLLGMNSQIADGSRHYVGVAYAISAADLDRIVPQLIAGTLKEMPSLGLQVRPIDDALAAALGIPARGVLVDSVAEASPADRAGIRAGDVIVSVAGREVARPGDVAFAVEAVLGSDGIAVQLLRAGETILATMPLDRGEHIETAGIDRAALPSARPAFTFSRLGVRLAGNEVTYISENSPAYLAGLSQGDEVLAVNGKPLTEIEGGLAALRITEPMVLLVRHAEGRTEHIYLDPWDKTPRLRPVGGGNVLDPAVVVL</sequence>
<keyword evidence="1 4" id="KW-0645">Protease</keyword>
<dbReference type="InterPro" id="IPR036034">
    <property type="entry name" value="PDZ_sf"/>
</dbReference>
<evidence type="ECO:0000256" key="1">
    <source>
        <dbReference type="ARBA" id="ARBA00022670"/>
    </source>
</evidence>
<organism evidence="4 5">
    <name type="scientific">Vannielia litorea</name>
    <dbReference type="NCBI Taxonomy" id="1217970"/>
    <lineage>
        <taxon>Bacteria</taxon>
        <taxon>Pseudomonadati</taxon>
        <taxon>Pseudomonadota</taxon>
        <taxon>Alphaproteobacteria</taxon>
        <taxon>Rhodobacterales</taxon>
        <taxon>Paracoccaceae</taxon>
        <taxon>Vannielia</taxon>
    </lineage>
</organism>
<reference evidence="5" key="1">
    <citation type="submission" date="2016-11" db="EMBL/GenBank/DDBJ databases">
        <authorList>
            <person name="Varghese N."/>
            <person name="Submissions S."/>
        </authorList>
    </citation>
    <scope>NUCLEOTIDE SEQUENCE [LARGE SCALE GENOMIC DNA]</scope>
    <source>
        <strain evidence="5">DSM 29440</strain>
    </source>
</reference>
<dbReference type="PANTHER" id="PTHR43343:SF3">
    <property type="entry name" value="PROTEASE DO-LIKE 8, CHLOROPLASTIC"/>
    <property type="match status" value="1"/>
</dbReference>
<dbReference type="GO" id="GO:0006508">
    <property type="term" value="P:proteolysis"/>
    <property type="evidence" value="ECO:0007669"/>
    <property type="project" value="UniProtKB-KW"/>
</dbReference>
<gene>
    <name evidence="4" type="ORF">SAMN05444002_2422</name>
</gene>
<dbReference type="InterPro" id="IPR001478">
    <property type="entry name" value="PDZ"/>
</dbReference>
<dbReference type="Proteomes" id="UP000184932">
    <property type="component" value="Unassembled WGS sequence"/>
</dbReference>
<dbReference type="GO" id="GO:0004252">
    <property type="term" value="F:serine-type endopeptidase activity"/>
    <property type="evidence" value="ECO:0007669"/>
    <property type="project" value="InterPro"/>
</dbReference>
<dbReference type="RefSeq" id="WP_084193014.1">
    <property type="nucleotide sequence ID" value="NZ_FSRL01000001.1"/>
</dbReference>
<dbReference type="InterPro" id="IPR051201">
    <property type="entry name" value="Chloro_Bact_Ser_Proteases"/>
</dbReference>
<protein>
    <submittedName>
        <fullName evidence="4">Serine protease Do</fullName>
    </submittedName>
</protein>
<dbReference type="PRINTS" id="PR00834">
    <property type="entry name" value="PROTEASES2C"/>
</dbReference>
<dbReference type="Gene3D" id="2.30.42.10">
    <property type="match status" value="2"/>
</dbReference>
<dbReference type="STRING" id="1217970.SAMN05444002_2422"/>
<dbReference type="PANTHER" id="PTHR43343">
    <property type="entry name" value="PEPTIDASE S12"/>
    <property type="match status" value="1"/>
</dbReference>
<dbReference type="PROSITE" id="PS50106">
    <property type="entry name" value="PDZ"/>
    <property type="match status" value="2"/>
</dbReference>
<evidence type="ECO:0000256" key="2">
    <source>
        <dbReference type="ARBA" id="ARBA00022801"/>
    </source>
</evidence>
<dbReference type="SMART" id="SM00228">
    <property type="entry name" value="PDZ"/>
    <property type="match status" value="2"/>
</dbReference>
<name>A0A1N6GEM4_9RHOB</name>
<dbReference type="Pfam" id="PF13365">
    <property type="entry name" value="Trypsin_2"/>
    <property type="match status" value="1"/>
</dbReference>
<evidence type="ECO:0000313" key="4">
    <source>
        <dbReference type="EMBL" id="SIO05951.1"/>
    </source>
</evidence>
<evidence type="ECO:0000313" key="5">
    <source>
        <dbReference type="Proteomes" id="UP000184932"/>
    </source>
</evidence>
<keyword evidence="5" id="KW-1185">Reference proteome</keyword>
<dbReference type="OrthoDB" id="9758917at2"/>
<feature type="domain" description="PDZ" evidence="3">
    <location>
        <begin position="335"/>
        <end position="377"/>
    </location>
</feature>
<dbReference type="EMBL" id="FSRL01000001">
    <property type="protein sequence ID" value="SIO05951.1"/>
    <property type="molecule type" value="Genomic_DNA"/>
</dbReference>
<keyword evidence="2" id="KW-0378">Hydrolase</keyword>
<dbReference type="InterPro" id="IPR041489">
    <property type="entry name" value="PDZ_6"/>
</dbReference>
<dbReference type="InterPro" id="IPR009003">
    <property type="entry name" value="Peptidase_S1_PA"/>
</dbReference>
<proteinExistence type="predicted"/>
<dbReference type="Pfam" id="PF17820">
    <property type="entry name" value="PDZ_6"/>
    <property type="match status" value="2"/>
</dbReference>
<dbReference type="SUPFAM" id="SSF50494">
    <property type="entry name" value="Trypsin-like serine proteases"/>
    <property type="match status" value="1"/>
</dbReference>
<accession>A0A1N6GEM4</accession>